<organism evidence="10 11">
    <name type="scientific">Lepisosteus oculatus</name>
    <name type="common">Spotted gar</name>
    <dbReference type="NCBI Taxonomy" id="7918"/>
    <lineage>
        <taxon>Eukaryota</taxon>
        <taxon>Metazoa</taxon>
        <taxon>Chordata</taxon>
        <taxon>Craniata</taxon>
        <taxon>Vertebrata</taxon>
        <taxon>Euteleostomi</taxon>
        <taxon>Actinopterygii</taxon>
        <taxon>Neopterygii</taxon>
        <taxon>Holostei</taxon>
        <taxon>Semionotiformes</taxon>
        <taxon>Lepisosteidae</taxon>
        <taxon>Lepisosteus</taxon>
    </lineage>
</organism>
<evidence type="ECO:0000313" key="11">
    <source>
        <dbReference type="Proteomes" id="UP000018468"/>
    </source>
</evidence>
<feature type="transmembrane region" description="Helical" evidence="9">
    <location>
        <begin position="65"/>
        <end position="85"/>
    </location>
</feature>
<evidence type="ECO:0000256" key="9">
    <source>
        <dbReference type="SAM" id="Phobius"/>
    </source>
</evidence>
<keyword evidence="4" id="KW-0732">Signal</keyword>
<keyword evidence="6 9" id="KW-0472">Membrane</keyword>
<dbReference type="eggNOG" id="KOG3858">
    <property type="taxonomic scope" value="Eukaryota"/>
</dbReference>
<comment type="subcellular location">
    <subcellularLocation>
        <location evidence="1">Membrane</location>
        <topology evidence="1">Single-pass type I membrane protein</topology>
    </subcellularLocation>
</comment>
<keyword evidence="7" id="KW-0325">Glycoprotein</keyword>
<dbReference type="HOGENOM" id="CLU_141994_0_0_1"/>
<dbReference type="PANTHER" id="PTHR28607">
    <property type="entry name" value="EXPRESSED PROTEIN"/>
    <property type="match status" value="1"/>
</dbReference>
<sequence>MVILRFVASAVTGDQNPENASLDSPANKTLNPTVSTTRNGHVNGTENGSKGYNDFSVNRSMIQRALYVLMGITVIGVVYFIVRAVRLRKTTTQRKKYGLLSNHDDTMEMAPLESDDDDTTVYEARSLRRSVLSSLVVSQSNMLKGNPAVTKSQRHNM</sequence>
<accession>W5M0N5</accession>
<name>W5M0N5_LEPOC</name>
<evidence type="ECO:0000256" key="1">
    <source>
        <dbReference type="ARBA" id="ARBA00004479"/>
    </source>
</evidence>
<evidence type="ECO:0000256" key="8">
    <source>
        <dbReference type="SAM" id="MobiDB-lite"/>
    </source>
</evidence>
<dbReference type="PANTHER" id="PTHR28607:SF2">
    <property type="entry name" value="PROTEIN FAM174C"/>
    <property type="match status" value="1"/>
</dbReference>
<evidence type="ECO:0000256" key="5">
    <source>
        <dbReference type="ARBA" id="ARBA00022989"/>
    </source>
</evidence>
<reference evidence="10" key="2">
    <citation type="submission" date="2025-08" db="UniProtKB">
        <authorList>
            <consortium name="Ensembl"/>
        </authorList>
    </citation>
    <scope>IDENTIFICATION</scope>
</reference>
<evidence type="ECO:0000256" key="7">
    <source>
        <dbReference type="ARBA" id="ARBA00023180"/>
    </source>
</evidence>
<evidence type="ECO:0000256" key="3">
    <source>
        <dbReference type="ARBA" id="ARBA00022692"/>
    </source>
</evidence>
<feature type="region of interest" description="Disordered" evidence="8">
    <location>
        <begin position="15"/>
        <end position="49"/>
    </location>
</feature>
<dbReference type="GO" id="GO:0016020">
    <property type="term" value="C:membrane"/>
    <property type="evidence" value="ECO:0007669"/>
    <property type="project" value="UniProtKB-SubCell"/>
</dbReference>
<dbReference type="Proteomes" id="UP000018468">
    <property type="component" value="Linkage group LG19"/>
</dbReference>
<dbReference type="InParanoid" id="W5M0N5"/>
<dbReference type="EMBL" id="AHAT01011243">
    <property type="status" value="NOT_ANNOTATED_CDS"/>
    <property type="molecule type" value="Genomic_DNA"/>
</dbReference>
<evidence type="ECO:0000256" key="2">
    <source>
        <dbReference type="ARBA" id="ARBA00006986"/>
    </source>
</evidence>
<evidence type="ECO:0000256" key="6">
    <source>
        <dbReference type="ARBA" id="ARBA00023136"/>
    </source>
</evidence>
<evidence type="ECO:0000256" key="4">
    <source>
        <dbReference type="ARBA" id="ARBA00022729"/>
    </source>
</evidence>
<keyword evidence="11" id="KW-1185">Reference proteome</keyword>
<reference evidence="10" key="3">
    <citation type="submission" date="2025-09" db="UniProtKB">
        <authorList>
            <consortium name="Ensembl"/>
        </authorList>
    </citation>
    <scope>IDENTIFICATION</scope>
</reference>
<dbReference type="AlphaFoldDB" id="W5M0N5"/>
<protein>
    <submittedName>
        <fullName evidence="10">Family with sequence similarity 174 member C</fullName>
    </submittedName>
</protein>
<dbReference type="OMA" id="DTMEMAP"/>
<dbReference type="Bgee" id="ENSLOCG00000001689">
    <property type="expression patterns" value="Expressed in ovary and 13 other cell types or tissues"/>
</dbReference>
<proteinExistence type="inferred from homology"/>
<keyword evidence="5 9" id="KW-1133">Transmembrane helix</keyword>
<reference evidence="11" key="1">
    <citation type="submission" date="2011-12" db="EMBL/GenBank/DDBJ databases">
        <title>The Draft Genome of Lepisosteus oculatus.</title>
        <authorList>
            <consortium name="The Broad Institute Genome Assembly &amp; Analysis Group"/>
            <consortium name="Computational R&amp;D Group"/>
            <consortium name="and Sequencing Platform"/>
            <person name="Di Palma F."/>
            <person name="Alfoldi J."/>
            <person name="Johnson J."/>
            <person name="Berlin A."/>
            <person name="Gnerre S."/>
            <person name="Jaffe D."/>
            <person name="MacCallum I."/>
            <person name="Young S."/>
            <person name="Walker B.J."/>
            <person name="Lander E.S."/>
            <person name="Lindblad-Toh K."/>
        </authorList>
    </citation>
    <scope>NUCLEOTIDE SEQUENCE [LARGE SCALE GENOMIC DNA]</scope>
</reference>
<dbReference type="Ensembl" id="ENSLOCT00000001947.1">
    <property type="protein sequence ID" value="ENSLOCP00000001942.1"/>
    <property type="gene ID" value="ENSLOCG00000001689.1"/>
</dbReference>
<dbReference type="Pfam" id="PF06679">
    <property type="entry name" value="DUF1180"/>
    <property type="match status" value="1"/>
</dbReference>
<keyword evidence="3 9" id="KW-0812">Transmembrane</keyword>
<dbReference type="GO" id="GO:0005576">
    <property type="term" value="C:extracellular region"/>
    <property type="evidence" value="ECO:0000318"/>
    <property type="project" value="GO_Central"/>
</dbReference>
<evidence type="ECO:0000313" key="10">
    <source>
        <dbReference type="Ensembl" id="ENSLOCP00000001942.1"/>
    </source>
</evidence>
<dbReference type="STRING" id="7918.ENSLOCP00000001942"/>
<comment type="similarity">
    <text evidence="2">Belongs to the FAM174 family.</text>
</comment>
<dbReference type="GeneTree" id="ENSGT00530000064649"/>
<dbReference type="InterPro" id="IPR009565">
    <property type="entry name" value="FAM174-like"/>
</dbReference>